<dbReference type="InterPro" id="IPR018159">
    <property type="entry name" value="Spectrin/alpha-actinin"/>
</dbReference>
<evidence type="ECO:0000313" key="5">
    <source>
        <dbReference type="WBParaSite" id="HNAJ_0000197701-mRNA-1"/>
    </source>
</evidence>
<dbReference type="STRING" id="102285.A0A0R3T4J0"/>
<feature type="region of interest" description="Disordered" evidence="2">
    <location>
        <begin position="297"/>
        <end position="316"/>
    </location>
</feature>
<keyword evidence="1" id="KW-0175">Coiled coil</keyword>
<dbReference type="InterPro" id="IPR043197">
    <property type="entry name" value="Plakin"/>
</dbReference>
<protein>
    <submittedName>
        <fullName evidence="5">DUF4455 domain-containing protein</fullName>
    </submittedName>
</protein>
<dbReference type="SMART" id="SM00150">
    <property type="entry name" value="SPEC"/>
    <property type="match status" value="3"/>
</dbReference>
<dbReference type="Gene3D" id="1.20.58.60">
    <property type="match status" value="4"/>
</dbReference>
<dbReference type="GO" id="GO:0045104">
    <property type="term" value="P:intermediate filament cytoskeleton organization"/>
    <property type="evidence" value="ECO:0007669"/>
    <property type="project" value="InterPro"/>
</dbReference>
<accession>A0A0R3T4J0</accession>
<dbReference type="CDD" id="cd00176">
    <property type="entry name" value="SPEC"/>
    <property type="match status" value="1"/>
</dbReference>
<dbReference type="SUPFAM" id="SSF46966">
    <property type="entry name" value="Spectrin repeat"/>
    <property type="match status" value="4"/>
</dbReference>
<dbReference type="InterPro" id="IPR002017">
    <property type="entry name" value="Spectrin_repeat"/>
</dbReference>
<dbReference type="Pfam" id="PF21020">
    <property type="entry name" value="Spectrin_4"/>
    <property type="match status" value="1"/>
</dbReference>
<keyword evidence="4" id="KW-1185">Reference proteome</keyword>
<dbReference type="GO" id="GO:0016020">
    <property type="term" value="C:membrane"/>
    <property type="evidence" value="ECO:0007669"/>
    <property type="project" value="TreeGrafter"/>
</dbReference>
<dbReference type="OrthoDB" id="6283009at2759"/>
<sequence>MIGTESTVDSRSVIIYVSSLYDTLALSPRDLITGYRQVLPIPPLPVDVEVSLSPPPLGSQLTSASDVSAELRALWTEYRQLAAELIQWLRATCDHMAVRHFPADLESMQQQIVADLKRHRREELPLRERQKQQLVRLYADLQSAADANLLAIDPFMNIEHIFRLWKEYELALQKREMAVAAELSRLERLQLAGEKIERECLLLQTQEAALEKRMNEMGSEFASLQAVEMDSEVKRWMEQMKLVETGVNNLFDQVQTLRNGRYFRTEQVYRKVCTLHQRLFGLQRQWRNFLKATSMTQSADRIQPSRTNGESMMEMPNGRSSYSLKWLVERNKNTEALQAAFDWIQEKKNTVEKAPFGENRKSIADATNRFELIYKEIEAFQLEVKQCHLLRSQVTEDEAKFFVILLDQVESQYADLLKLSSRRLGFGRSLSVFVEHASNALQWLREKETIEVTRIWSSPQALQSSEIYEFFRGLLREIQSQEQKFNEISTLGSSLHLEGHPCFDLIQTYLTSLDSHWAWLLQLTHCLETRLNRTVRYQQFFAEAKEVESFITAKKKKICEVNQASKSEKISVDTAKELMQIIVDMGEAIRTQSFIVDKLIGMGDEIVDLVPPNNPNELVTSICFFTPNSEPHYMELAPEESNVDVVPWPSANFEKSERMTISTALNPFRLKLRRLNGEEMEAPSVCFLPAYPCQEAKTLAQDIVTHFQDLQVAWADAELSLHGRLLRATMQSLPTSLSSLSNAERQQLMQQLHEDTQRHMVGMRLANKPVDEVEIFQRESNRCFQQLQENNGVAAESSETSSSSTDLKRFETVLNALAEDLRKRNDLVIPNQIPELEVVLRKHKEWSRSVNQIKEHLERATSGSGKPPSENSGCSALLAAANELSTAGKATARRLAEVDVILTRLDSLQRELGNAEERVVDIAARMHSPRQKQLSGSRASLHSDVSEIETNGLEVVHDQLREVIRHNNE</sequence>
<gene>
    <name evidence="3" type="ORF">HNAJ_LOCUS1976</name>
</gene>
<dbReference type="InterPro" id="IPR049538">
    <property type="entry name" value="PCN-like_spectrin-like_rpt"/>
</dbReference>
<evidence type="ECO:0000313" key="3">
    <source>
        <dbReference type="EMBL" id="VDN97835.1"/>
    </source>
</evidence>
<evidence type="ECO:0000313" key="4">
    <source>
        <dbReference type="Proteomes" id="UP000278807"/>
    </source>
</evidence>
<reference evidence="5" key="1">
    <citation type="submission" date="2016-04" db="UniProtKB">
        <authorList>
            <consortium name="WormBaseParasite"/>
        </authorList>
    </citation>
    <scope>IDENTIFICATION</scope>
</reference>
<proteinExistence type="predicted"/>
<dbReference type="Pfam" id="PF00435">
    <property type="entry name" value="Spectrin"/>
    <property type="match status" value="1"/>
</dbReference>
<dbReference type="Gene3D" id="2.30.30.40">
    <property type="entry name" value="SH3 Domains"/>
    <property type="match status" value="1"/>
</dbReference>
<dbReference type="AlphaFoldDB" id="A0A0R3T4J0"/>
<feature type="compositionally biased region" description="Polar residues" evidence="2">
    <location>
        <begin position="297"/>
        <end position="310"/>
    </location>
</feature>
<dbReference type="PANTHER" id="PTHR23169:SF23">
    <property type="entry name" value="SHORT STOP, ISOFORM H"/>
    <property type="match status" value="1"/>
</dbReference>
<dbReference type="GO" id="GO:0042060">
    <property type="term" value="P:wound healing"/>
    <property type="evidence" value="ECO:0007669"/>
    <property type="project" value="TreeGrafter"/>
</dbReference>
<dbReference type="GO" id="GO:0005198">
    <property type="term" value="F:structural molecule activity"/>
    <property type="evidence" value="ECO:0007669"/>
    <property type="project" value="TreeGrafter"/>
</dbReference>
<dbReference type="GO" id="GO:0005737">
    <property type="term" value="C:cytoplasm"/>
    <property type="evidence" value="ECO:0007669"/>
    <property type="project" value="TreeGrafter"/>
</dbReference>
<dbReference type="Proteomes" id="UP000278807">
    <property type="component" value="Unassembled WGS sequence"/>
</dbReference>
<organism evidence="5">
    <name type="scientific">Rodentolepis nana</name>
    <name type="common">Dwarf tapeworm</name>
    <name type="synonym">Hymenolepis nana</name>
    <dbReference type="NCBI Taxonomy" id="102285"/>
    <lineage>
        <taxon>Eukaryota</taxon>
        <taxon>Metazoa</taxon>
        <taxon>Spiralia</taxon>
        <taxon>Lophotrochozoa</taxon>
        <taxon>Platyhelminthes</taxon>
        <taxon>Cestoda</taxon>
        <taxon>Eucestoda</taxon>
        <taxon>Cyclophyllidea</taxon>
        <taxon>Hymenolepididae</taxon>
        <taxon>Rodentolepis</taxon>
    </lineage>
</organism>
<dbReference type="GO" id="GO:0005882">
    <property type="term" value="C:intermediate filament"/>
    <property type="evidence" value="ECO:0007669"/>
    <property type="project" value="TreeGrafter"/>
</dbReference>
<dbReference type="WBParaSite" id="HNAJ_0000197701-mRNA-1">
    <property type="protein sequence ID" value="HNAJ_0000197701-mRNA-1"/>
    <property type="gene ID" value="HNAJ_0000197701"/>
</dbReference>
<reference evidence="3 4" key="2">
    <citation type="submission" date="2018-11" db="EMBL/GenBank/DDBJ databases">
        <authorList>
            <consortium name="Pathogen Informatics"/>
        </authorList>
    </citation>
    <scope>NUCLEOTIDE SEQUENCE [LARGE SCALE GENOMIC DNA]</scope>
</reference>
<dbReference type="EMBL" id="UZAE01000874">
    <property type="protein sequence ID" value="VDN97835.1"/>
    <property type="molecule type" value="Genomic_DNA"/>
</dbReference>
<feature type="coiled-coil region" evidence="1">
    <location>
        <begin position="898"/>
        <end position="925"/>
    </location>
</feature>
<evidence type="ECO:0000256" key="1">
    <source>
        <dbReference type="SAM" id="Coils"/>
    </source>
</evidence>
<dbReference type="PANTHER" id="PTHR23169">
    <property type="entry name" value="ENVOPLAKIN"/>
    <property type="match status" value="1"/>
</dbReference>
<evidence type="ECO:0000256" key="2">
    <source>
        <dbReference type="SAM" id="MobiDB-lite"/>
    </source>
</evidence>
<name>A0A0R3T4J0_RODNA</name>